<evidence type="ECO:0000256" key="1">
    <source>
        <dbReference type="ARBA" id="ARBA00023002"/>
    </source>
</evidence>
<dbReference type="PROSITE" id="PS00687">
    <property type="entry name" value="ALDEHYDE_DEHYDR_GLU"/>
    <property type="match status" value="1"/>
</dbReference>
<evidence type="ECO:0000259" key="4">
    <source>
        <dbReference type="Pfam" id="PF00171"/>
    </source>
</evidence>
<dbReference type="InterPro" id="IPR016161">
    <property type="entry name" value="Ald_DH/histidinol_DH"/>
</dbReference>
<dbReference type="CDD" id="cd07114">
    <property type="entry name" value="ALDH_DhaS"/>
    <property type="match status" value="1"/>
</dbReference>
<dbReference type="Pfam" id="PF00171">
    <property type="entry name" value="Aldedh"/>
    <property type="match status" value="1"/>
</dbReference>
<dbReference type="InterPro" id="IPR016162">
    <property type="entry name" value="Ald_DH_N"/>
</dbReference>
<proteinExistence type="inferred from homology"/>
<keyword evidence="6" id="KW-1185">Reference proteome</keyword>
<dbReference type="Gene3D" id="3.40.605.10">
    <property type="entry name" value="Aldehyde Dehydrogenase, Chain A, domain 1"/>
    <property type="match status" value="1"/>
</dbReference>
<protein>
    <submittedName>
        <fullName evidence="5">Aldehyde dehydrogenase</fullName>
    </submittedName>
</protein>
<comment type="caution">
    <text evidence="5">The sequence shown here is derived from an EMBL/GenBank/DDBJ whole genome shotgun (WGS) entry which is preliminary data.</text>
</comment>
<dbReference type="PROSITE" id="PS00070">
    <property type="entry name" value="ALDEHYDE_DEHYDR_CYS"/>
    <property type="match status" value="1"/>
</dbReference>
<name>A0ABX1BWG5_9ACTN</name>
<organism evidence="5 6">
    <name type="scientific">Streptomyces zingiberis</name>
    <dbReference type="NCBI Taxonomy" id="2053010"/>
    <lineage>
        <taxon>Bacteria</taxon>
        <taxon>Bacillati</taxon>
        <taxon>Actinomycetota</taxon>
        <taxon>Actinomycetes</taxon>
        <taxon>Kitasatosporales</taxon>
        <taxon>Streptomycetaceae</taxon>
        <taxon>Streptomyces</taxon>
    </lineage>
</organism>
<feature type="domain" description="Aldehyde dehydrogenase" evidence="4">
    <location>
        <begin position="21"/>
        <end position="478"/>
    </location>
</feature>
<dbReference type="InterPro" id="IPR016163">
    <property type="entry name" value="Ald_DH_C"/>
</dbReference>
<dbReference type="SUPFAM" id="SSF53720">
    <property type="entry name" value="ALDH-like"/>
    <property type="match status" value="1"/>
</dbReference>
<dbReference type="InterPro" id="IPR029510">
    <property type="entry name" value="Ald_DH_CS_GLU"/>
</dbReference>
<dbReference type="Proteomes" id="UP000695264">
    <property type="component" value="Unassembled WGS sequence"/>
</dbReference>
<dbReference type="InterPro" id="IPR016160">
    <property type="entry name" value="Ald_DH_CS_CYS"/>
</dbReference>
<gene>
    <name evidence="5" type="ORF">HCK00_09945</name>
</gene>
<feature type="active site" evidence="2">
    <location>
        <position position="253"/>
    </location>
</feature>
<evidence type="ECO:0000256" key="2">
    <source>
        <dbReference type="PROSITE-ProRule" id="PRU10007"/>
    </source>
</evidence>
<reference evidence="5 6" key="1">
    <citation type="submission" date="2020-03" db="EMBL/GenBank/DDBJ databases">
        <title>WGS of actinomycetes isolated from Thailand.</title>
        <authorList>
            <person name="Thawai C."/>
        </authorList>
    </citation>
    <scope>NUCLEOTIDE SEQUENCE [LARGE SCALE GENOMIC DNA]</scope>
    <source>
        <strain evidence="5 6">PLAI 1-29</strain>
    </source>
</reference>
<keyword evidence="1 3" id="KW-0560">Oxidoreductase</keyword>
<evidence type="ECO:0000256" key="3">
    <source>
        <dbReference type="RuleBase" id="RU003345"/>
    </source>
</evidence>
<comment type="similarity">
    <text evidence="3">Belongs to the aldehyde dehydrogenase family.</text>
</comment>
<dbReference type="RefSeq" id="WP_168101457.1">
    <property type="nucleotide sequence ID" value="NZ_JAATEN010000006.1"/>
</dbReference>
<dbReference type="InterPro" id="IPR015590">
    <property type="entry name" value="Aldehyde_DH_dom"/>
</dbReference>
<evidence type="ECO:0000313" key="6">
    <source>
        <dbReference type="Proteomes" id="UP000695264"/>
    </source>
</evidence>
<dbReference type="Gene3D" id="3.40.309.10">
    <property type="entry name" value="Aldehyde Dehydrogenase, Chain A, domain 2"/>
    <property type="match status" value="1"/>
</dbReference>
<dbReference type="PANTHER" id="PTHR11699">
    <property type="entry name" value="ALDEHYDE DEHYDROGENASE-RELATED"/>
    <property type="match status" value="1"/>
</dbReference>
<accession>A0ABX1BWG5</accession>
<dbReference type="EMBL" id="JAATEN010000006">
    <property type="protein sequence ID" value="NJQ00845.1"/>
    <property type="molecule type" value="Genomic_DNA"/>
</dbReference>
<evidence type="ECO:0000313" key="5">
    <source>
        <dbReference type="EMBL" id="NJQ00845.1"/>
    </source>
</evidence>
<sequence length="495" mass="52896">MSDLTTLEHFIGGERAGPASGEYFESTNPATREVLYRAARGNAADIGKAVAAARTAFEDPRWRDLSQTRRGHLLRRLGELIAENAEDLARTESLDNGKLLREMRGQLATLPEYYHYYAGLADKIHGDVIPTSDRRVLNYTSREPLGVVGAITPWNSPLTLTSSKLAPALCAGNTVVIKPSEYTSASVLKLAELALEAGFPPGAVNVVTGYGAEAGQALVDHRDLAKISFTGSTATGAAIAAATASRFIGSTLELGGKSPNIVFEDANVPNAAMGVVAGIFAAAGQTCIAGSRVLAHRSVYDELLERVAERAGSIVMGDPLDERTELGPLAFEAQRDKVAGYVDLGRGEGARVLTGGRATDGGLGGYFYEPTILVDVDNGMRVVREEIFGPVLAIMPFDTEEEAVRLANDTDYGLAAGVWTTNLARAHRMAARLDAGTVWVNTYRAMSPMSPRQGFKTSGTGVEHGTETIREYTRLKSVWINTGEEPVADPFTMRS</sequence>